<sequence length="399" mass="43095">MAELSRRTFATSLAAASALPLVPGTAAAGPATSEWTRLAPVPPNSTAWHPAVPVGAPYWRQLGLAGPIAGVHAGHLIAAGGANFPEPAKTSNRANTLGKVYWNDVFVMDPGGSWLPTTFTLPNSIAYAACLSTARGVLVLGGEGFPGGPNGSALAPVQKFADVFYLRFDPRRRMIEQERLPALPRTMSYAVAGIVDDVVHVAEGADFYALDLAHPGGGWQSLPAWPGDPRSVAVGAAHSGRFYLLSGRSQTAAGWQFHRDAYAYTPRQRSWRRIADLPWCVTAGLAYPTGDGLLVLGGDRDLARWNLIQEQTALRDREPKNSPGWHEHNDVITWVYDHHTGFTTEMLRYDPARDSWRTAGHFPGPPPATTPAVLWNQRPVVVSGEIRPGVRTPEVLRLS</sequence>
<dbReference type="Gene3D" id="2.120.10.80">
    <property type="entry name" value="Kelch-type beta propeller"/>
    <property type="match status" value="2"/>
</dbReference>
<feature type="chain" id="PRO_5045887318" evidence="1">
    <location>
        <begin position="29"/>
        <end position="399"/>
    </location>
</feature>
<name>A0ABV5ZRB8_9PSEU</name>
<evidence type="ECO:0000313" key="2">
    <source>
        <dbReference type="EMBL" id="MFB9903446.1"/>
    </source>
</evidence>
<dbReference type="SUPFAM" id="SSF117281">
    <property type="entry name" value="Kelch motif"/>
    <property type="match status" value="1"/>
</dbReference>
<keyword evidence="3" id="KW-1185">Reference proteome</keyword>
<dbReference type="RefSeq" id="WP_377850586.1">
    <property type="nucleotide sequence ID" value="NZ_JBHLZU010000005.1"/>
</dbReference>
<dbReference type="Pfam" id="PF24996">
    <property type="entry name" value="NANM"/>
    <property type="match status" value="2"/>
</dbReference>
<reference evidence="2 3" key="1">
    <citation type="submission" date="2024-09" db="EMBL/GenBank/DDBJ databases">
        <authorList>
            <person name="Sun Q."/>
            <person name="Mori K."/>
        </authorList>
    </citation>
    <scope>NUCLEOTIDE SEQUENCE [LARGE SCALE GENOMIC DNA]</scope>
    <source>
        <strain evidence="2 3">TBRC 7907</strain>
    </source>
</reference>
<protein>
    <submittedName>
        <fullName evidence="2">Galactose oxidase</fullName>
    </submittedName>
</protein>
<dbReference type="PROSITE" id="PS51318">
    <property type="entry name" value="TAT"/>
    <property type="match status" value="1"/>
</dbReference>
<evidence type="ECO:0000256" key="1">
    <source>
        <dbReference type="SAM" id="SignalP"/>
    </source>
</evidence>
<evidence type="ECO:0000313" key="3">
    <source>
        <dbReference type="Proteomes" id="UP001589693"/>
    </source>
</evidence>
<gene>
    <name evidence="2" type="ORF">ACFFQA_05795</name>
</gene>
<dbReference type="EMBL" id="JBHLZU010000005">
    <property type="protein sequence ID" value="MFB9903446.1"/>
    <property type="molecule type" value="Genomic_DNA"/>
</dbReference>
<keyword evidence="1" id="KW-0732">Signal</keyword>
<dbReference type="InterPro" id="IPR056734">
    <property type="entry name" value="NANM"/>
</dbReference>
<dbReference type="InterPro" id="IPR015915">
    <property type="entry name" value="Kelch-typ_b-propeller"/>
</dbReference>
<comment type="caution">
    <text evidence="2">The sequence shown here is derived from an EMBL/GenBank/DDBJ whole genome shotgun (WGS) entry which is preliminary data.</text>
</comment>
<accession>A0ABV5ZRB8</accession>
<organism evidence="2 3">
    <name type="scientific">Allokutzneria oryzae</name>
    <dbReference type="NCBI Taxonomy" id="1378989"/>
    <lineage>
        <taxon>Bacteria</taxon>
        <taxon>Bacillati</taxon>
        <taxon>Actinomycetota</taxon>
        <taxon>Actinomycetes</taxon>
        <taxon>Pseudonocardiales</taxon>
        <taxon>Pseudonocardiaceae</taxon>
        <taxon>Allokutzneria</taxon>
    </lineage>
</organism>
<feature type="signal peptide" evidence="1">
    <location>
        <begin position="1"/>
        <end position="28"/>
    </location>
</feature>
<dbReference type="Proteomes" id="UP001589693">
    <property type="component" value="Unassembled WGS sequence"/>
</dbReference>
<proteinExistence type="predicted"/>
<dbReference type="InterPro" id="IPR006311">
    <property type="entry name" value="TAT_signal"/>
</dbReference>